<protein>
    <recommendedName>
        <fullName evidence="2">histidine kinase</fullName>
        <ecNumber evidence="2">2.7.13.3</ecNumber>
    </recommendedName>
</protein>
<evidence type="ECO:0000256" key="4">
    <source>
        <dbReference type="ARBA" id="ARBA00022777"/>
    </source>
</evidence>
<dbReference type="EMBL" id="PRDM01000006">
    <property type="protein sequence ID" value="MBE8728137.1"/>
    <property type="molecule type" value="Genomic_DNA"/>
</dbReference>
<dbReference type="Gene3D" id="3.30.565.10">
    <property type="entry name" value="Histidine kinase-like ATPase, C-terminal domain"/>
    <property type="match status" value="1"/>
</dbReference>
<reference evidence="9 10" key="1">
    <citation type="submission" date="2018-07" db="EMBL/GenBank/DDBJ databases">
        <title>Genome assembly of strain KB82.</title>
        <authorList>
            <person name="Kukolya J."/>
            <person name="Horvath B."/>
            <person name="Nagy I."/>
            <person name="Toth A."/>
        </authorList>
    </citation>
    <scope>NUCLEOTIDE SEQUENCE [LARGE SCALE GENOMIC DNA]</scope>
    <source>
        <strain evidence="9 10">Kb82</strain>
    </source>
</reference>
<dbReference type="Pfam" id="PF02518">
    <property type="entry name" value="HATPase_c"/>
    <property type="match status" value="1"/>
</dbReference>
<evidence type="ECO:0000313" key="10">
    <source>
        <dbReference type="Proteomes" id="UP000640614"/>
    </source>
</evidence>
<dbReference type="InterPro" id="IPR019734">
    <property type="entry name" value="TPR_rpt"/>
</dbReference>
<evidence type="ECO:0000256" key="1">
    <source>
        <dbReference type="ARBA" id="ARBA00000085"/>
    </source>
</evidence>
<dbReference type="InterPro" id="IPR050482">
    <property type="entry name" value="Sensor_HK_TwoCompSys"/>
</dbReference>
<keyword evidence="7" id="KW-0812">Transmembrane</keyword>
<dbReference type="InterPro" id="IPR036890">
    <property type="entry name" value="HATPase_C_sf"/>
</dbReference>
<dbReference type="InterPro" id="IPR003594">
    <property type="entry name" value="HATPase_dom"/>
</dbReference>
<keyword evidence="5" id="KW-0902">Two-component regulatory system</keyword>
<dbReference type="SMART" id="SM00028">
    <property type="entry name" value="TPR"/>
    <property type="match status" value="4"/>
</dbReference>
<dbReference type="Proteomes" id="UP000640614">
    <property type="component" value="Unassembled WGS sequence"/>
</dbReference>
<dbReference type="InterPro" id="IPR011990">
    <property type="entry name" value="TPR-like_helical_dom_sf"/>
</dbReference>
<dbReference type="SUPFAM" id="SSF48452">
    <property type="entry name" value="TPR-like"/>
    <property type="match status" value="1"/>
</dbReference>
<keyword evidence="10" id="KW-1185">Reference proteome</keyword>
<evidence type="ECO:0000256" key="6">
    <source>
        <dbReference type="PROSITE-ProRule" id="PRU00339"/>
    </source>
</evidence>
<dbReference type="EC" id="2.7.13.3" evidence="2"/>
<keyword evidence="4" id="KW-0418">Kinase</keyword>
<dbReference type="PANTHER" id="PTHR24421:SF10">
    <property type="entry name" value="NITRATE_NITRITE SENSOR PROTEIN NARQ"/>
    <property type="match status" value="1"/>
</dbReference>
<dbReference type="Gene3D" id="1.25.40.10">
    <property type="entry name" value="Tetratricopeptide repeat domain"/>
    <property type="match status" value="1"/>
</dbReference>
<comment type="catalytic activity">
    <reaction evidence="1">
        <text>ATP + protein L-histidine = ADP + protein N-phospho-L-histidine.</text>
        <dbReference type="EC" id="2.7.13.3"/>
    </reaction>
</comment>
<keyword evidence="9" id="KW-0067">ATP-binding</keyword>
<dbReference type="PANTHER" id="PTHR24421">
    <property type="entry name" value="NITRATE/NITRITE SENSOR PROTEIN NARX-RELATED"/>
    <property type="match status" value="1"/>
</dbReference>
<feature type="repeat" description="TPR" evidence="6">
    <location>
        <begin position="119"/>
        <end position="152"/>
    </location>
</feature>
<keyword evidence="7" id="KW-0472">Membrane</keyword>
<keyword evidence="3" id="KW-0808">Transferase</keyword>
<keyword evidence="7" id="KW-1133">Transmembrane helix</keyword>
<evidence type="ECO:0000256" key="7">
    <source>
        <dbReference type="SAM" id="Phobius"/>
    </source>
</evidence>
<evidence type="ECO:0000313" key="9">
    <source>
        <dbReference type="EMBL" id="MBE8728137.1"/>
    </source>
</evidence>
<organism evidence="9 10">
    <name type="scientific">Flavobacterium hungaricum</name>
    <dbReference type="NCBI Taxonomy" id="2082725"/>
    <lineage>
        <taxon>Bacteria</taxon>
        <taxon>Pseudomonadati</taxon>
        <taxon>Bacteroidota</taxon>
        <taxon>Flavobacteriia</taxon>
        <taxon>Flavobacteriales</taxon>
        <taxon>Flavobacteriaceae</taxon>
        <taxon>Flavobacterium</taxon>
    </lineage>
</organism>
<keyword evidence="9" id="KW-0547">Nucleotide-binding</keyword>
<feature type="domain" description="Histidine kinase/HSP90-like ATPase" evidence="8">
    <location>
        <begin position="486"/>
        <end position="573"/>
    </location>
</feature>
<evidence type="ECO:0000256" key="3">
    <source>
        <dbReference type="ARBA" id="ARBA00022679"/>
    </source>
</evidence>
<proteinExistence type="predicted"/>
<comment type="caution">
    <text evidence="9">The sequence shown here is derived from an EMBL/GenBank/DDBJ whole genome shotgun (WGS) entry which is preliminary data.</text>
</comment>
<dbReference type="GO" id="GO:0005524">
    <property type="term" value="F:ATP binding"/>
    <property type="evidence" value="ECO:0007669"/>
    <property type="project" value="UniProtKB-KW"/>
</dbReference>
<sequence length="574" mass="66654">MRPKKILTFLYIFSLIAIIFCCQKKSSCNAAESNQISISKFITKANQFNKKCSNTDSAFFYYNKAKSLCNPKSDTENYVSILNNMAEIQLNHGDYLGSETTITAAIPYIKNVKKPENVWNVYTTLGTNYLYMYDYNNALLNFNKALGLQTDEWRKQSTKSNIALVLIKQKKYDEALQIFLKLSTKKETQEKPEIFAKVIDNIGVCYFRLGDPRGIQYLNRGLQIRTEIEDQLGIAISKLHLARYYDENHNKLLAKKNALEAYTIFNELHHVERKQSALKILIKNNSHNELKKYALLYINLADSIYEVRQKAKNQFAKIKYDSKLEKEENLKLKTNKAEDDLKLERQKNRNIVSYIFIILSLCFVLILYYYLTSKANREKIEATYRSETRISKKLHDELANDIYHTMAFAENKNLALNENKELLLQNLDAIYARTRDISKENGIIITDENYVLSLKEMISGFSTSNINLILNGLDTISWNEIDKNKKITLYRVLQELLVNMRKYSEATLVGINFKKTEKSITVNYTDNGKGIESDKIVFKNGLYNVEYRILKIKGEIDIKSNKDEGFKVFIKFPI</sequence>
<gene>
    <name evidence="9" type="ORF">C4F50_24750</name>
</gene>
<evidence type="ECO:0000259" key="8">
    <source>
        <dbReference type="Pfam" id="PF02518"/>
    </source>
</evidence>
<evidence type="ECO:0000256" key="5">
    <source>
        <dbReference type="ARBA" id="ARBA00023012"/>
    </source>
</evidence>
<dbReference type="SUPFAM" id="SSF55874">
    <property type="entry name" value="ATPase domain of HSP90 chaperone/DNA topoisomerase II/histidine kinase"/>
    <property type="match status" value="1"/>
</dbReference>
<accession>A0ABR9TU10</accession>
<feature type="transmembrane region" description="Helical" evidence="7">
    <location>
        <begin position="351"/>
        <end position="371"/>
    </location>
</feature>
<keyword evidence="6" id="KW-0802">TPR repeat</keyword>
<evidence type="ECO:0000256" key="2">
    <source>
        <dbReference type="ARBA" id="ARBA00012438"/>
    </source>
</evidence>
<dbReference type="PROSITE" id="PS50005">
    <property type="entry name" value="TPR"/>
    <property type="match status" value="1"/>
</dbReference>
<name>A0ABR9TU10_9FLAO</name>